<dbReference type="RefSeq" id="WP_408126089.1">
    <property type="nucleotide sequence ID" value="NZ_JBFNFH010000001.1"/>
</dbReference>
<dbReference type="Gene3D" id="3.40.30.10">
    <property type="entry name" value="Glutaredoxin"/>
    <property type="match status" value="1"/>
</dbReference>
<evidence type="ECO:0000313" key="3">
    <source>
        <dbReference type="Proteomes" id="UP001629536"/>
    </source>
</evidence>
<dbReference type="InterPro" id="IPR036249">
    <property type="entry name" value="Thioredoxin-like_sf"/>
</dbReference>
<gene>
    <name evidence="2" type="ORF">ABGF40_00600</name>
</gene>
<comment type="caution">
    <text evidence="2">The sequence shown here is derived from an EMBL/GenBank/DDBJ whole genome shotgun (WGS) entry which is preliminary data.</text>
</comment>
<dbReference type="SUPFAM" id="SSF52833">
    <property type="entry name" value="Thioredoxin-like"/>
    <property type="match status" value="1"/>
</dbReference>
<keyword evidence="3" id="KW-1185">Reference proteome</keyword>
<proteinExistence type="predicted"/>
<evidence type="ECO:0000313" key="2">
    <source>
        <dbReference type="EMBL" id="MFM1524168.1"/>
    </source>
</evidence>
<dbReference type="EMBL" id="JBFNFH010000001">
    <property type="protein sequence ID" value="MFM1524168.1"/>
    <property type="molecule type" value="Genomic_DNA"/>
</dbReference>
<dbReference type="Proteomes" id="UP001629536">
    <property type="component" value="Unassembled WGS sequence"/>
</dbReference>
<dbReference type="PROSITE" id="PS51257">
    <property type="entry name" value="PROKAR_LIPOPROTEIN"/>
    <property type="match status" value="1"/>
</dbReference>
<accession>A0ABW9F5A2</accession>
<protein>
    <submittedName>
        <fullName evidence="2">Thioredoxin domain-containing protein</fullName>
    </submittedName>
</protein>
<name>A0ABW9F5A2_9FIRM</name>
<dbReference type="Pfam" id="PF00085">
    <property type="entry name" value="Thioredoxin"/>
    <property type="match status" value="1"/>
</dbReference>
<evidence type="ECO:0000259" key="1">
    <source>
        <dbReference type="Pfam" id="PF00085"/>
    </source>
</evidence>
<dbReference type="InterPro" id="IPR013766">
    <property type="entry name" value="Thioredoxin_domain"/>
</dbReference>
<organism evidence="2 3">
    <name type="scientific">Helcococcus bovis</name>
    <dbReference type="NCBI Taxonomy" id="3153252"/>
    <lineage>
        <taxon>Bacteria</taxon>
        <taxon>Bacillati</taxon>
        <taxon>Bacillota</taxon>
        <taxon>Tissierellia</taxon>
        <taxon>Tissierellales</taxon>
        <taxon>Peptoniphilaceae</taxon>
        <taxon>Helcococcus</taxon>
    </lineage>
</organism>
<reference evidence="2 3" key="1">
    <citation type="journal article" date="2024" name="Front. Microbiol.">
        <title>Pangenomic and biochemical analyses of Helcococcus ovis reveal widespread tetracycline resistance and a novel bacterial species, Helcococcus bovis.</title>
        <authorList>
            <person name="Cunha F."/>
            <person name="Zhai Y."/>
            <person name="Casaro S."/>
            <person name="Jones K.L."/>
            <person name="Hernandez M."/>
            <person name="Bisinotto R.S."/>
            <person name="Kariyawasam S."/>
            <person name="Brown M.B."/>
            <person name="Phillips A."/>
            <person name="Jeong K.C."/>
            <person name="Galvao K.N."/>
        </authorList>
    </citation>
    <scope>NUCLEOTIDE SEQUENCE [LARGE SCALE GENOMIC DNA]</scope>
    <source>
        <strain evidence="2 3">KG197</strain>
    </source>
</reference>
<sequence length="160" mass="18500">MKKVFLICLLIISIVGCSKNVIVGQDGDKSASEYLRKFYDSDTQGVKVDFINYDIFNKLKTQTNDFVIVYSSLKCEYCKKFVPELFKLLNEQKISHVYFMKFDEMSHDHQKNVSSTFSDGIIPTVQFFKGGNLTEFQGEFDLLKLSKIIEDFKKENNKNG</sequence>
<feature type="domain" description="Thioredoxin" evidence="1">
    <location>
        <begin position="57"/>
        <end position="150"/>
    </location>
</feature>